<dbReference type="EMBL" id="CAAE01012126">
    <property type="protein sequence ID" value="CAF94377.1"/>
    <property type="molecule type" value="Genomic_DNA"/>
</dbReference>
<dbReference type="KEGG" id="tng:GSTEN00010427G001"/>
<feature type="transmembrane region" description="Helical" evidence="1">
    <location>
        <begin position="35"/>
        <end position="54"/>
    </location>
</feature>
<protein>
    <submittedName>
        <fullName evidence="2">(spotted green pufferfish) hypothetical protein</fullName>
    </submittedName>
</protein>
<keyword evidence="1" id="KW-1133">Transmembrane helix</keyword>
<evidence type="ECO:0000313" key="2">
    <source>
        <dbReference type="EMBL" id="CAF94377.1"/>
    </source>
</evidence>
<name>Q4SYA5_TETNG</name>
<keyword evidence="1" id="KW-0812">Transmembrane</keyword>
<feature type="non-terminal residue" evidence="2">
    <location>
        <position position="1"/>
    </location>
</feature>
<dbReference type="AlphaFoldDB" id="Q4SYA5"/>
<sequence>VDRRAFLCSSSISKLRSKPPGDLQGPPGPTYATSYPYGSQTYVVSFFFYLFVLWKQQLDWIFEC</sequence>
<evidence type="ECO:0000256" key="1">
    <source>
        <dbReference type="SAM" id="Phobius"/>
    </source>
</evidence>
<proteinExistence type="predicted"/>
<accession>Q4SYA5</accession>
<comment type="caution">
    <text evidence="2">The sequence shown here is derived from an EMBL/GenBank/DDBJ whole genome shotgun (WGS) entry which is preliminary data.</text>
</comment>
<organism evidence="2">
    <name type="scientific">Tetraodon nigroviridis</name>
    <name type="common">Spotted green pufferfish</name>
    <name type="synonym">Chelonodon nigroviridis</name>
    <dbReference type="NCBI Taxonomy" id="99883"/>
    <lineage>
        <taxon>Eukaryota</taxon>
        <taxon>Metazoa</taxon>
        <taxon>Chordata</taxon>
        <taxon>Craniata</taxon>
        <taxon>Vertebrata</taxon>
        <taxon>Euteleostomi</taxon>
        <taxon>Actinopterygii</taxon>
        <taxon>Neopterygii</taxon>
        <taxon>Teleostei</taxon>
        <taxon>Neoteleostei</taxon>
        <taxon>Acanthomorphata</taxon>
        <taxon>Eupercaria</taxon>
        <taxon>Tetraodontiformes</taxon>
        <taxon>Tetradontoidea</taxon>
        <taxon>Tetraodontidae</taxon>
        <taxon>Tetraodon</taxon>
    </lineage>
</organism>
<reference evidence="2" key="2">
    <citation type="submission" date="2004-02" db="EMBL/GenBank/DDBJ databases">
        <authorList>
            <consortium name="Genoscope"/>
            <consortium name="Whitehead Institute Centre for Genome Research"/>
        </authorList>
    </citation>
    <scope>NUCLEOTIDE SEQUENCE</scope>
</reference>
<gene>
    <name evidence="2" type="ORF">GSTENG00010427001</name>
</gene>
<keyword evidence="1" id="KW-0472">Membrane</keyword>
<reference evidence="2" key="1">
    <citation type="journal article" date="2004" name="Nature">
        <title>Genome duplication in the teleost fish Tetraodon nigroviridis reveals the early vertebrate proto-karyotype.</title>
        <authorList>
            <person name="Jaillon O."/>
            <person name="Aury J.-M."/>
            <person name="Brunet F."/>
            <person name="Petit J.-L."/>
            <person name="Stange-Thomann N."/>
            <person name="Mauceli E."/>
            <person name="Bouneau L."/>
            <person name="Fischer C."/>
            <person name="Ozouf-Costaz C."/>
            <person name="Bernot A."/>
            <person name="Nicaud S."/>
            <person name="Jaffe D."/>
            <person name="Fisher S."/>
            <person name="Lutfalla G."/>
            <person name="Dossat C."/>
            <person name="Segurens B."/>
            <person name="Dasilva C."/>
            <person name="Salanoubat M."/>
            <person name="Levy M."/>
            <person name="Boudet N."/>
            <person name="Castellano S."/>
            <person name="Anthouard V."/>
            <person name="Jubin C."/>
            <person name="Castelli V."/>
            <person name="Katinka M."/>
            <person name="Vacherie B."/>
            <person name="Biemont C."/>
            <person name="Skalli Z."/>
            <person name="Cattolico L."/>
            <person name="Poulain J."/>
            <person name="De Berardinis V."/>
            <person name="Cruaud C."/>
            <person name="Duprat S."/>
            <person name="Brottier P."/>
            <person name="Coutanceau J.-P."/>
            <person name="Gouzy J."/>
            <person name="Parra G."/>
            <person name="Lardier G."/>
            <person name="Chapple C."/>
            <person name="McKernan K.J."/>
            <person name="McEwan P."/>
            <person name="Bosak S."/>
            <person name="Kellis M."/>
            <person name="Volff J.-N."/>
            <person name="Guigo R."/>
            <person name="Zody M.C."/>
            <person name="Mesirov J."/>
            <person name="Lindblad-Toh K."/>
            <person name="Birren B."/>
            <person name="Nusbaum C."/>
            <person name="Kahn D."/>
            <person name="Robinson-Rechavi M."/>
            <person name="Laudet V."/>
            <person name="Schachter V."/>
            <person name="Quetier F."/>
            <person name="Saurin W."/>
            <person name="Scarpelli C."/>
            <person name="Wincker P."/>
            <person name="Lander E.S."/>
            <person name="Weissenbach J."/>
            <person name="Roest Crollius H."/>
        </authorList>
    </citation>
    <scope>NUCLEOTIDE SEQUENCE [LARGE SCALE GENOMIC DNA]</scope>
</reference>